<keyword evidence="3" id="KW-1185">Reference proteome</keyword>
<name>A0A975YGT8_9RHOB</name>
<dbReference type="AlphaFoldDB" id="A0A975YGT8"/>
<proteinExistence type="predicted"/>
<dbReference type="RefSeq" id="WP_257891900.1">
    <property type="nucleotide sequence ID" value="NZ_JAIMBW010000001.1"/>
</dbReference>
<protein>
    <submittedName>
        <fullName evidence="2">Uncharacterized protein</fullName>
    </submittedName>
</protein>
<keyword evidence="1" id="KW-0732">Signal</keyword>
<accession>A0A975YGT8</accession>
<dbReference type="EMBL" id="JAIMBW010000001">
    <property type="protein sequence ID" value="MBY4892076.1"/>
    <property type="molecule type" value="Genomic_DNA"/>
</dbReference>
<evidence type="ECO:0000313" key="2">
    <source>
        <dbReference type="EMBL" id="QXL88838.1"/>
    </source>
</evidence>
<sequence length="299" mass="33056">MSERSIAKWILTLGVMTALGLSSVGADTHIETETEEAAAEAETPYDTYGELYRAGDYRLARPGGRPVSNFYNRHGFSSVDQRCFSGAVSLELSVAHPAFPASRMYFYEQIRIRPTLSGGRYAHRFSWEITSDPFELMGIVTTADGAGVGRARAWLTLNYRDGIYRFVTDVTPRDGLYEISSSGGGVSQMAFEDFFFGLADHHYSYVDLSGLAGAGAAGVAATQDINALLSNRPPNVFMGFIDWTEISDSDGETETYIELSREEPMALSYHGVEFSGTRVTEIRILCDAVIRRIQSQWPR</sequence>
<feature type="chain" id="PRO_5036850521" evidence="1">
    <location>
        <begin position="27"/>
        <end position="299"/>
    </location>
</feature>
<reference evidence="2 3" key="1">
    <citation type="submission" date="2021-07" db="EMBL/GenBank/DDBJ databases">
        <title>Karlodiniumbacter phycospheric gen. nov., sp. nov., a phycosphere bacterium isolated from karlodinium veneficum.</title>
        <authorList>
            <person name="Peng Y."/>
            <person name="Jiang L."/>
            <person name="Lee J."/>
        </authorList>
    </citation>
    <scope>NUCLEOTIDE SEQUENCE</scope>
    <source>
        <strain evidence="2 3">N5</strain>
    </source>
</reference>
<feature type="signal peptide" evidence="1">
    <location>
        <begin position="1"/>
        <end position="26"/>
    </location>
</feature>
<dbReference type="EMBL" id="CP078073">
    <property type="protein sequence ID" value="QXL88838.1"/>
    <property type="molecule type" value="Genomic_DNA"/>
</dbReference>
<evidence type="ECO:0000256" key="1">
    <source>
        <dbReference type="SAM" id="SignalP"/>
    </source>
</evidence>
<organism evidence="2">
    <name type="scientific">Gymnodinialimonas phycosphaerae</name>
    <dbReference type="NCBI Taxonomy" id="2841589"/>
    <lineage>
        <taxon>Bacteria</taxon>
        <taxon>Pseudomonadati</taxon>
        <taxon>Pseudomonadota</taxon>
        <taxon>Alphaproteobacteria</taxon>
        <taxon>Rhodobacterales</taxon>
        <taxon>Paracoccaceae</taxon>
        <taxon>Gymnodinialimonas</taxon>
    </lineage>
</organism>
<evidence type="ECO:0000313" key="3">
    <source>
        <dbReference type="Proteomes" id="UP000693972"/>
    </source>
</evidence>
<dbReference type="Proteomes" id="UP000693972">
    <property type="component" value="Unassembled WGS sequence"/>
</dbReference>
<gene>
    <name evidence="2" type="ORF">KUL25_04790</name>
</gene>